<evidence type="ECO:0000313" key="1">
    <source>
        <dbReference type="EMBL" id="GFJ83307.1"/>
    </source>
</evidence>
<dbReference type="EMBL" id="BLPF01000003">
    <property type="protein sequence ID" value="GFJ83307.1"/>
    <property type="molecule type" value="Genomic_DNA"/>
</dbReference>
<dbReference type="Proteomes" id="UP000482800">
    <property type="component" value="Unassembled WGS sequence"/>
</dbReference>
<gene>
    <name evidence="1" type="ORF">Phou_074870</name>
</gene>
<comment type="caution">
    <text evidence="1">The sequence shown here is derived from an EMBL/GenBank/DDBJ whole genome shotgun (WGS) entry which is preliminary data.</text>
</comment>
<protein>
    <submittedName>
        <fullName evidence="1">Uncharacterized protein</fullName>
    </submittedName>
</protein>
<evidence type="ECO:0000313" key="2">
    <source>
        <dbReference type="Proteomes" id="UP000482800"/>
    </source>
</evidence>
<reference evidence="1 2" key="2">
    <citation type="submission" date="2020-03" db="EMBL/GenBank/DDBJ databases">
        <authorList>
            <person name="Ichikawa N."/>
            <person name="Kimura A."/>
            <person name="Kitahashi Y."/>
            <person name="Uohara A."/>
        </authorList>
    </citation>
    <scope>NUCLEOTIDE SEQUENCE [LARGE SCALE GENOMIC DNA]</scope>
    <source>
        <strain evidence="1 2">NBRC 108639</strain>
    </source>
</reference>
<reference evidence="1 2" key="1">
    <citation type="submission" date="2020-03" db="EMBL/GenBank/DDBJ databases">
        <title>Whole genome shotgun sequence of Phytohabitans houttuyneae NBRC 108639.</title>
        <authorList>
            <person name="Komaki H."/>
            <person name="Tamura T."/>
        </authorList>
    </citation>
    <scope>NUCLEOTIDE SEQUENCE [LARGE SCALE GENOMIC DNA]</scope>
    <source>
        <strain evidence="1 2">NBRC 108639</strain>
    </source>
</reference>
<dbReference type="AlphaFoldDB" id="A0A6V8KNG6"/>
<keyword evidence="2" id="KW-1185">Reference proteome</keyword>
<name>A0A6V8KNG6_9ACTN</name>
<accession>A0A6V8KNG6</accession>
<sequence length="81" mass="8839">MDTASDATRLVRYGQVNPGALDAMCEYLNDERAAVLRHYPRLLLVVSVAGRRAPAQAQRWTLDPMGAFPTPISLADPSEAL</sequence>
<organism evidence="1 2">
    <name type="scientific">Phytohabitans houttuyneae</name>
    <dbReference type="NCBI Taxonomy" id="1076126"/>
    <lineage>
        <taxon>Bacteria</taxon>
        <taxon>Bacillati</taxon>
        <taxon>Actinomycetota</taxon>
        <taxon>Actinomycetes</taxon>
        <taxon>Micromonosporales</taxon>
        <taxon>Micromonosporaceae</taxon>
    </lineage>
</organism>
<proteinExistence type="predicted"/>
<dbReference type="RefSeq" id="WP_345513482.1">
    <property type="nucleotide sequence ID" value="NZ_BAABGO010000020.1"/>
</dbReference>